<comment type="caution">
    <text evidence="2">The sequence shown here is derived from an EMBL/GenBank/DDBJ whole genome shotgun (WGS) entry which is preliminary data.</text>
</comment>
<gene>
    <name evidence="2" type="ORF">ETE95_29220</name>
    <name evidence="3" type="ORF">ETF04_27855</name>
    <name evidence="4" type="ORF">ETH65_30225</name>
</gene>
<dbReference type="Pfam" id="PF00682">
    <property type="entry name" value="HMGL-like"/>
    <property type="match status" value="1"/>
</dbReference>
<dbReference type="EMBL" id="SDDQ01000377">
    <property type="protein sequence ID" value="TCZ34886.1"/>
    <property type="molecule type" value="Genomic_DNA"/>
</dbReference>
<evidence type="ECO:0000313" key="4">
    <source>
        <dbReference type="EMBL" id="TCZ34886.1"/>
    </source>
</evidence>
<proteinExistence type="predicted"/>
<sequence length="184" mass="19784">VDSVAIKDMSGILTPHAAFELVSEIKKRYDVTLHLHCHATTGMAEMALLKAIEAGVDGVDTAISSMSATYGHPATEALVATLAGTPYDTGLNIHRLESIAAYFREVRKKYHAFEGQLKGTDSRILVAQVPGGMLTNLEGQLKQQSAAHRLDEVLAEIPHVREDLGFIPLVTPTSQIVGTQAVLN</sequence>
<dbReference type="InterPro" id="IPR003379">
    <property type="entry name" value="Carboxylase_cons_dom"/>
</dbReference>
<name>A0A483E021_KLEPN</name>
<protein>
    <submittedName>
        <fullName evidence="2">Oxaloacetate decarboxylase</fullName>
    </submittedName>
</protein>
<reference evidence="2" key="1">
    <citation type="submission" date="2019-01" db="EMBL/GenBank/DDBJ databases">
        <authorList>
            <person name="Lista F."/>
            <person name="Anselmo A."/>
        </authorList>
    </citation>
    <scope>NUCLEOTIDE SEQUENCE</scope>
    <source>
        <strain evidence="3">20R</strain>
        <strain evidence="2">25S</strain>
        <strain evidence="4">5R</strain>
    </source>
</reference>
<dbReference type="GO" id="GO:0004736">
    <property type="term" value="F:pyruvate carboxylase activity"/>
    <property type="evidence" value="ECO:0007669"/>
    <property type="project" value="TreeGrafter"/>
</dbReference>
<dbReference type="GO" id="GO:0006094">
    <property type="term" value="P:gluconeogenesis"/>
    <property type="evidence" value="ECO:0007669"/>
    <property type="project" value="TreeGrafter"/>
</dbReference>
<evidence type="ECO:0000313" key="3">
    <source>
        <dbReference type="EMBL" id="TCY28258.1"/>
    </source>
</evidence>
<feature type="non-terminal residue" evidence="2">
    <location>
        <position position="184"/>
    </location>
</feature>
<dbReference type="InterPro" id="IPR055268">
    <property type="entry name" value="PCB-like"/>
</dbReference>
<feature type="domain" description="Pyruvate carboxyltransferase" evidence="1">
    <location>
        <begin position="1"/>
        <end position="97"/>
    </location>
</feature>
<accession>A0A483E021</accession>
<dbReference type="EMBL" id="SDBX01000141">
    <property type="protein sequence ID" value="TCW62479.1"/>
    <property type="molecule type" value="Genomic_DNA"/>
</dbReference>
<feature type="non-terminal residue" evidence="2">
    <location>
        <position position="1"/>
    </location>
</feature>
<dbReference type="AlphaFoldDB" id="A0A483E021"/>
<dbReference type="PROSITE" id="PS50991">
    <property type="entry name" value="PYR_CT"/>
    <property type="match status" value="1"/>
</dbReference>
<dbReference type="InterPro" id="IPR000891">
    <property type="entry name" value="PYR_CT"/>
</dbReference>
<dbReference type="SUPFAM" id="SSF89000">
    <property type="entry name" value="post-HMGL domain-like"/>
    <property type="match status" value="1"/>
</dbReference>
<evidence type="ECO:0000313" key="2">
    <source>
        <dbReference type="EMBL" id="TCW62479.1"/>
    </source>
</evidence>
<dbReference type="GO" id="GO:0005737">
    <property type="term" value="C:cytoplasm"/>
    <property type="evidence" value="ECO:0007669"/>
    <property type="project" value="TreeGrafter"/>
</dbReference>
<organism evidence="2">
    <name type="scientific">Klebsiella pneumoniae</name>
    <dbReference type="NCBI Taxonomy" id="573"/>
    <lineage>
        <taxon>Bacteria</taxon>
        <taxon>Pseudomonadati</taxon>
        <taxon>Pseudomonadota</taxon>
        <taxon>Gammaproteobacteria</taxon>
        <taxon>Enterobacterales</taxon>
        <taxon>Enterobacteriaceae</taxon>
        <taxon>Klebsiella/Raoultella group</taxon>
        <taxon>Klebsiella</taxon>
        <taxon>Klebsiella pneumoniae complex</taxon>
    </lineage>
</organism>
<dbReference type="InterPro" id="IPR013785">
    <property type="entry name" value="Aldolase_TIM"/>
</dbReference>
<dbReference type="EMBL" id="SDDB01000199">
    <property type="protein sequence ID" value="TCY28258.1"/>
    <property type="molecule type" value="Genomic_DNA"/>
</dbReference>
<dbReference type="PANTHER" id="PTHR43778">
    <property type="entry name" value="PYRUVATE CARBOXYLASE"/>
    <property type="match status" value="1"/>
</dbReference>
<dbReference type="SUPFAM" id="SSF51569">
    <property type="entry name" value="Aldolase"/>
    <property type="match status" value="1"/>
</dbReference>
<dbReference type="Gene3D" id="3.20.20.70">
    <property type="entry name" value="Aldolase class I"/>
    <property type="match status" value="1"/>
</dbReference>
<dbReference type="Pfam" id="PF02436">
    <property type="entry name" value="PYC_OADA"/>
    <property type="match status" value="1"/>
</dbReference>
<evidence type="ECO:0000259" key="1">
    <source>
        <dbReference type="PROSITE" id="PS50991"/>
    </source>
</evidence>
<dbReference type="PANTHER" id="PTHR43778:SF2">
    <property type="entry name" value="PYRUVATE CARBOXYLASE, MITOCHONDRIAL"/>
    <property type="match status" value="1"/>
</dbReference>